<evidence type="ECO:0008006" key="4">
    <source>
        <dbReference type="Google" id="ProtNLM"/>
    </source>
</evidence>
<name>A0AA85K015_TRIRE</name>
<feature type="transmembrane region" description="Helical" evidence="1">
    <location>
        <begin position="134"/>
        <end position="152"/>
    </location>
</feature>
<feature type="transmembrane region" description="Helical" evidence="1">
    <location>
        <begin position="202"/>
        <end position="223"/>
    </location>
</feature>
<evidence type="ECO:0000313" key="3">
    <source>
        <dbReference type="WBParaSite" id="TREG1_46860.1"/>
    </source>
</evidence>
<accession>A0AA85K015</accession>
<proteinExistence type="predicted"/>
<keyword evidence="1" id="KW-0472">Membrane</keyword>
<dbReference type="Pfam" id="PF10269">
    <property type="entry name" value="Tmemb_185A"/>
    <property type="match status" value="1"/>
</dbReference>
<feature type="transmembrane region" description="Helical" evidence="1">
    <location>
        <begin position="158"/>
        <end position="190"/>
    </location>
</feature>
<keyword evidence="2" id="KW-1185">Reference proteome</keyword>
<dbReference type="WBParaSite" id="TREG1_46860.1">
    <property type="protein sequence ID" value="TREG1_46860.1"/>
    <property type="gene ID" value="TREG1_46860"/>
</dbReference>
<dbReference type="Proteomes" id="UP000050795">
    <property type="component" value="Unassembled WGS sequence"/>
</dbReference>
<feature type="transmembrane region" description="Helical" evidence="1">
    <location>
        <begin position="76"/>
        <end position="95"/>
    </location>
</feature>
<dbReference type="AlphaFoldDB" id="A0AA85K015"/>
<dbReference type="PANTHER" id="PTHR13568">
    <property type="entry name" value="FAM11A, B PROTEIN"/>
    <property type="match status" value="1"/>
</dbReference>
<organism evidence="2 3">
    <name type="scientific">Trichobilharzia regenti</name>
    <name type="common">Nasal bird schistosome</name>
    <dbReference type="NCBI Taxonomy" id="157069"/>
    <lineage>
        <taxon>Eukaryota</taxon>
        <taxon>Metazoa</taxon>
        <taxon>Spiralia</taxon>
        <taxon>Lophotrochozoa</taxon>
        <taxon>Platyhelminthes</taxon>
        <taxon>Trematoda</taxon>
        <taxon>Digenea</taxon>
        <taxon>Strigeidida</taxon>
        <taxon>Schistosomatoidea</taxon>
        <taxon>Schistosomatidae</taxon>
        <taxon>Trichobilharzia</taxon>
    </lineage>
</organism>
<evidence type="ECO:0000313" key="2">
    <source>
        <dbReference type="Proteomes" id="UP000050795"/>
    </source>
</evidence>
<dbReference type="InterPro" id="IPR019396">
    <property type="entry name" value="TM_Fragile-X-F-assoc"/>
</dbReference>
<feature type="transmembrane region" description="Helical" evidence="1">
    <location>
        <begin position="44"/>
        <end position="64"/>
    </location>
</feature>
<sequence length="368" mass="42464">MYQQTIMNIQSVNVQRIIFLIFFLIFLSLCLLSLNGYIVIKNVWFIFTPLWIWNILVFTSLISLSIIKCARLTKFFVFYCIYQVHIFLFQMFICLKLESNTFPWCVVLIPVFGLCLLGFLTVTKDFRRLNVYELEVFLSLNLPCIILIGLRLDNCIHWSWAVILIPFWITMAFLVVQLLHGLFLVAILCGSNHFEQKDRNQTIIRITGYSSVAFSFLIFSIFLVCKLDKIHSFTYVEIFSPLIISVILMLILTVFTEYPNSIIFEALHTLHGENSSPGYFSGTQSSTNGSSNVVPCQVSNRIIWANDLLDRRKDIKVRDSSTTCENKTLVDNSSQKILSNTKTTENDLLNKEMHLQISKKHTSLSLPD</sequence>
<evidence type="ECO:0000256" key="1">
    <source>
        <dbReference type="SAM" id="Phobius"/>
    </source>
</evidence>
<keyword evidence="1" id="KW-0812">Transmembrane</keyword>
<feature type="transmembrane region" description="Helical" evidence="1">
    <location>
        <begin position="101"/>
        <end position="122"/>
    </location>
</feature>
<feature type="transmembrane region" description="Helical" evidence="1">
    <location>
        <begin position="17"/>
        <end position="38"/>
    </location>
</feature>
<reference evidence="2" key="1">
    <citation type="submission" date="2022-06" db="EMBL/GenBank/DDBJ databases">
        <authorList>
            <person name="Berger JAMES D."/>
            <person name="Berger JAMES D."/>
        </authorList>
    </citation>
    <scope>NUCLEOTIDE SEQUENCE [LARGE SCALE GENOMIC DNA]</scope>
</reference>
<feature type="transmembrane region" description="Helical" evidence="1">
    <location>
        <begin position="235"/>
        <end position="255"/>
    </location>
</feature>
<keyword evidence="1" id="KW-1133">Transmembrane helix</keyword>
<protein>
    <recommendedName>
        <fullName evidence="4">Transmembrane protein 185B</fullName>
    </recommendedName>
</protein>
<reference evidence="3" key="2">
    <citation type="submission" date="2023-11" db="UniProtKB">
        <authorList>
            <consortium name="WormBaseParasite"/>
        </authorList>
    </citation>
    <scope>IDENTIFICATION</scope>
</reference>
<dbReference type="PANTHER" id="PTHR13568:SF9">
    <property type="entry name" value="TRANSMEMBRANE PROTEIN 203"/>
    <property type="match status" value="1"/>
</dbReference>